<keyword evidence="2" id="KW-1185">Reference proteome</keyword>
<proteinExistence type="predicted"/>
<comment type="caution">
    <text evidence="1">The sequence shown here is derived from an EMBL/GenBank/DDBJ whole genome shotgun (WGS) entry which is preliminary data.</text>
</comment>
<protein>
    <submittedName>
        <fullName evidence="1">Uncharacterized protein</fullName>
    </submittedName>
</protein>
<organism evidence="1 2">
    <name type="scientific">Pedobacter psychroterrae</name>
    <dbReference type="NCBI Taxonomy" id="2530453"/>
    <lineage>
        <taxon>Bacteria</taxon>
        <taxon>Pseudomonadati</taxon>
        <taxon>Bacteroidota</taxon>
        <taxon>Sphingobacteriia</taxon>
        <taxon>Sphingobacteriales</taxon>
        <taxon>Sphingobacteriaceae</taxon>
        <taxon>Pedobacter</taxon>
    </lineage>
</organism>
<accession>A0A4R0NP64</accession>
<dbReference type="RefSeq" id="WP_131596578.1">
    <property type="nucleotide sequence ID" value="NZ_SJSL01000002.1"/>
</dbReference>
<dbReference type="EMBL" id="SJSL01000002">
    <property type="protein sequence ID" value="TCD01778.1"/>
    <property type="molecule type" value="Genomic_DNA"/>
</dbReference>
<dbReference type="OrthoDB" id="789706at2"/>
<gene>
    <name evidence="1" type="ORF">EZ437_13765</name>
</gene>
<name>A0A4R0NP64_9SPHI</name>
<dbReference type="Proteomes" id="UP000293347">
    <property type="component" value="Unassembled WGS sequence"/>
</dbReference>
<reference evidence="1 2" key="1">
    <citation type="submission" date="2019-02" db="EMBL/GenBank/DDBJ databases">
        <title>Pedobacter sp. RP-1-14 sp. nov., isolated from Arctic soil.</title>
        <authorList>
            <person name="Dahal R.H."/>
        </authorList>
    </citation>
    <scope>NUCLEOTIDE SEQUENCE [LARGE SCALE GENOMIC DNA]</scope>
    <source>
        <strain evidence="1 2">RP-1-14</strain>
    </source>
</reference>
<dbReference type="AlphaFoldDB" id="A0A4R0NP64"/>
<sequence length="506" mass="55729">MNEGNYLLRGARNTLLDMLLEPIGATYPLFDLPVKPDVDVVYYDNPAEVRVSYVQPDVSYQVYEALDKPLKGQHSDRGTDIVLKTDTLKEQVHAFKIKATKILYPEPEADGKLPPAKIPLSNSLFKVANVRVGINAGLVVVPEKSDINYGDKITLTIKNAQKGAYYSIIYYDNGINNQEIEQLMDVNAGPVAEKVAEVRDQDSKIITPAHTRISETLLGDDADLQVKTLYGLREDIQLRIAVIDKNTDLAGMLKAVTTINVAPNLKLASTWVSGTPAIEYNKSGAADYGSMVSIRLIDAQLSTQYRIRLDEIDADATNPAIHDFLCDWMTGIKGVMDIPMSAGVSEDMIVRVIARKTADNLQGELESQVFIAVYPDRGKKITVAANPDPGINGKIVKVYAPQRGIIYQLHNIKTDELLAPPVFYNRNYGIGKTRIGQDFMATKYQEGDAMGTDWMVKSLFAVDAMEDKDNIELPTGAITEDTKFEVLATKSTTGFAAVIKMITAKS</sequence>
<evidence type="ECO:0000313" key="2">
    <source>
        <dbReference type="Proteomes" id="UP000293347"/>
    </source>
</evidence>
<evidence type="ECO:0000313" key="1">
    <source>
        <dbReference type="EMBL" id="TCD01778.1"/>
    </source>
</evidence>